<gene>
    <name evidence="2" type="primary">ymdB</name>
    <name evidence="2" type="ORF">BWY41_01241</name>
</gene>
<dbReference type="PROSITE" id="PS51154">
    <property type="entry name" value="MACRO"/>
    <property type="match status" value="1"/>
</dbReference>
<dbReference type="GO" id="GO:0016787">
    <property type="term" value="F:hydrolase activity"/>
    <property type="evidence" value="ECO:0007669"/>
    <property type="project" value="UniProtKB-KW"/>
</dbReference>
<proteinExistence type="predicted"/>
<feature type="domain" description="Macro" evidence="1">
    <location>
        <begin position="1"/>
        <end position="174"/>
    </location>
</feature>
<dbReference type="EC" id="3.5.1.-" evidence="2"/>
<comment type="caution">
    <text evidence="2">The sequence shown here is derived from an EMBL/GenBank/DDBJ whole genome shotgun (WGS) entry which is preliminary data.</text>
</comment>
<dbReference type="CDD" id="cd02908">
    <property type="entry name" value="Macro_OAADPr_deacetylase"/>
    <property type="match status" value="1"/>
</dbReference>
<accession>A0A1V5ST13</accession>
<dbReference type="Pfam" id="PF01661">
    <property type="entry name" value="Macro"/>
    <property type="match status" value="1"/>
</dbReference>
<name>A0A1V5ST13_9BACT</name>
<dbReference type="SMART" id="SM00506">
    <property type="entry name" value="A1pp"/>
    <property type="match status" value="1"/>
</dbReference>
<dbReference type="PANTHER" id="PTHR11106">
    <property type="entry name" value="GANGLIOSIDE INDUCED DIFFERENTIATION ASSOCIATED PROTEIN 2-RELATED"/>
    <property type="match status" value="1"/>
</dbReference>
<dbReference type="GO" id="GO:0019213">
    <property type="term" value="F:deacetylase activity"/>
    <property type="evidence" value="ECO:0007669"/>
    <property type="project" value="TreeGrafter"/>
</dbReference>
<dbReference type="InterPro" id="IPR002589">
    <property type="entry name" value="Macro_dom"/>
</dbReference>
<dbReference type="Proteomes" id="UP000485569">
    <property type="component" value="Unassembled WGS sequence"/>
</dbReference>
<dbReference type="Gene3D" id="3.40.220.10">
    <property type="entry name" value="Leucine Aminopeptidase, subunit E, domain 1"/>
    <property type="match status" value="1"/>
</dbReference>
<organism evidence="2">
    <name type="scientific">Candidatus Atribacter allofermentans</name>
    <dbReference type="NCBI Taxonomy" id="1852833"/>
    <lineage>
        <taxon>Bacteria</taxon>
        <taxon>Pseudomonadati</taxon>
        <taxon>Atribacterota</taxon>
        <taxon>Atribacteria</taxon>
        <taxon>Atribacterales</taxon>
        <taxon>Atribacteraceae</taxon>
        <taxon>Atribacter</taxon>
    </lineage>
</organism>
<sequence length="180" mass="19485">MEVVYSQGNIQVVIGDITEETTDAIVNAANSTLLGGGGVDGAIHRKAGPKLKEECRTLGGCPTGKAKITKGYQLKAKYVIHTVGPVWKGGNVQEDELLASCYKNSLQIAQNYGIQSISFPAISTGVYGFPKKRAAEIAVKEVKKFLKEHPLLVRFVCFDQETAQVYLEVLKNSNPPTPSF</sequence>
<dbReference type="AlphaFoldDB" id="A0A1V5ST13"/>
<dbReference type="NCBIfam" id="NF001664">
    <property type="entry name" value="PRK00431.1-6"/>
    <property type="match status" value="1"/>
</dbReference>
<evidence type="ECO:0000259" key="1">
    <source>
        <dbReference type="PROSITE" id="PS51154"/>
    </source>
</evidence>
<reference evidence="2" key="1">
    <citation type="submission" date="2017-02" db="EMBL/GenBank/DDBJ databases">
        <title>Delving into the versatile metabolic prowess of the omnipresent phylum Bacteroidetes.</title>
        <authorList>
            <person name="Nobu M.K."/>
            <person name="Mei R."/>
            <person name="Narihiro T."/>
            <person name="Kuroda K."/>
            <person name="Liu W.-T."/>
        </authorList>
    </citation>
    <scope>NUCLEOTIDE SEQUENCE</scope>
    <source>
        <strain evidence="2">ADurb.Bin276</strain>
    </source>
</reference>
<dbReference type="PANTHER" id="PTHR11106:SF27">
    <property type="entry name" value="MACRO DOMAIN-CONTAINING PROTEIN"/>
    <property type="match status" value="1"/>
</dbReference>
<dbReference type="EMBL" id="MWBQ01000088">
    <property type="protein sequence ID" value="OQA57618.1"/>
    <property type="molecule type" value="Genomic_DNA"/>
</dbReference>
<keyword evidence="2" id="KW-0378">Hydrolase</keyword>
<dbReference type="SUPFAM" id="SSF52949">
    <property type="entry name" value="Macro domain-like"/>
    <property type="match status" value="1"/>
</dbReference>
<evidence type="ECO:0000313" key="2">
    <source>
        <dbReference type="EMBL" id="OQA57618.1"/>
    </source>
</evidence>
<protein>
    <submittedName>
        <fullName evidence="2">O-acetyl-ADP-ribose deacetylase</fullName>
        <ecNumber evidence="2">3.5.1.-</ecNumber>
    </submittedName>
</protein>
<dbReference type="InterPro" id="IPR043472">
    <property type="entry name" value="Macro_dom-like"/>
</dbReference>